<gene>
    <name evidence="3" type="primary">LOC127566398</name>
</gene>
<reference evidence="3" key="1">
    <citation type="submission" date="2025-08" db="UniProtKB">
        <authorList>
            <consortium name="RefSeq"/>
        </authorList>
    </citation>
    <scope>IDENTIFICATION</scope>
    <source>
        <strain evidence="3">15112-1751.03</strain>
        <tissue evidence="3">Whole Adult</tissue>
    </source>
</reference>
<dbReference type="AlphaFoldDB" id="A0A9C6TDV8"/>
<evidence type="ECO:0000256" key="1">
    <source>
        <dbReference type="SAM" id="Phobius"/>
    </source>
</evidence>
<proteinExistence type="predicted"/>
<evidence type="ECO:0000313" key="2">
    <source>
        <dbReference type="Proteomes" id="UP000515160"/>
    </source>
</evidence>
<accession>A0A9C6TDV8</accession>
<dbReference type="OrthoDB" id="10596387at2759"/>
<dbReference type="Proteomes" id="UP000515160">
    <property type="component" value="Chromosome X"/>
</dbReference>
<name>A0A9C6TDV8_DROAB</name>
<evidence type="ECO:0000313" key="3">
    <source>
        <dbReference type="RefSeq" id="XP_051864647.1"/>
    </source>
</evidence>
<keyword evidence="1" id="KW-0472">Membrane</keyword>
<dbReference type="GeneID" id="127566398"/>
<feature type="transmembrane region" description="Helical" evidence="1">
    <location>
        <begin position="467"/>
        <end position="485"/>
    </location>
</feature>
<protein>
    <submittedName>
        <fullName evidence="3">Uncharacterized protein LOC127566398</fullName>
    </submittedName>
</protein>
<keyword evidence="1" id="KW-0812">Transmembrane</keyword>
<keyword evidence="2" id="KW-1185">Reference proteome</keyword>
<organism evidence="2 3">
    <name type="scientific">Drosophila albomicans</name>
    <name type="common">Fruit fly</name>
    <dbReference type="NCBI Taxonomy" id="7291"/>
    <lineage>
        <taxon>Eukaryota</taxon>
        <taxon>Metazoa</taxon>
        <taxon>Ecdysozoa</taxon>
        <taxon>Arthropoda</taxon>
        <taxon>Hexapoda</taxon>
        <taxon>Insecta</taxon>
        <taxon>Pterygota</taxon>
        <taxon>Neoptera</taxon>
        <taxon>Endopterygota</taxon>
        <taxon>Diptera</taxon>
        <taxon>Brachycera</taxon>
        <taxon>Muscomorpha</taxon>
        <taxon>Ephydroidea</taxon>
        <taxon>Drosophilidae</taxon>
        <taxon>Drosophila</taxon>
    </lineage>
</organism>
<dbReference type="RefSeq" id="XP_051864647.1">
    <property type="nucleotide sequence ID" value="XM_052008687.1"/>
</dbReference>
<sequence length="487" mass="57583">MNQLITYREDEAYFKVKYVTTIWMSVVTKPSDAKEYLMVVLQKAVHINIDIIYSFPIQYFDVEIDWEQNLTFIACECEENFETDFDLQKFTQLKLENQTFVEVDIVSVLEIFIDSNPDISLLSYLEAYLRAIYDNNLAIEQYLANFRAYCIDTESDIELAKYLLNLFNYMNIDDDYEFMLKCDQELESIEQYVESLSEPEIQSILESISSEELILSSSSDLEDEFEHDLEPKCLRTELLQYVLRHAENYFQMYLKKIVEAFSEEFVEQYIREYLDKRMLKYLEASLDINLNAYLNLTFNRDWETYLSTSLLTDFDAYVNTNMKTDIELYLNIHLSDDLSEHLQVYIDTFLKLRLMPASTVDMVDVETTSESSSQLSNSDNNQLEVFSLFEMQLMAIQPQFAYVSFCPLVGMRFETDLSALLTIVDWVQLQRYLSHNDSTYNPIVFLRTLHKHYEMMYFTLSKINASILLWFILLFVFILILIAILSQ</sequence>
<keyword evidence="1" id="KW-1133">Transmembrane helix</keyword>